<feature type="transmembrane region" description="Helical" evidence="1">
    <location>
        <begin position="12"/>
        <end position="30"/>
    </location>
</feature>
<proteinExistence type="predicted"/>
<feature type="transmembrane region" description="Helical" evidence="1">
    <location>
        <begin position="93"/>
        <end position="115"/>
    </location>
</feature>
<dbReference type="AlphaFoldDB" id="A0A0F3GX40"/>
<keyword evidence="1" id="KW-0812">Transmembrane</keyword>
<dbReference type="Proteomes" id="UP000033423">
    <property type="component" value="Unassembled WGS sequence"/>
</dbReference>
<keyword evidence="1" id="KW-1133">Transmembrane helix</keyword>
<comment type="caution">
    <text evidence="2">The sequence shown here is derived from an EMBL/GenBank/DDBJ whole genome shotgun (WGS) entry which is preliminary data.</text>
</comment>
<keyword evidence="3" id="KW-1185">Reference proteome</keyword>
<name>A0A0F3GX40_9BACT</name>
<evidence type="ECO:0000256" key="1">
    <source>
        <dbReference type="SAM" id="Phobius"/>
    </source>
</evidence>
<sequence>MLFSYCVFQTSWHCAFFCVHSLMLYSVKLFPNLFHIPSVVSDGDRFEKGIVVFDTPETFHPPPVSFFDYLAKTLDTFIHFFHFWPSVWDKVHIISAVFFFDIAFQLCTASLIIAVKKDITISEHISVVYSWLYMIAINGLCALTVLDHVWRYRLSTIPFFAIMSSVSMKGKIK</sequence>
<feature type="transmembrane region" description="Helical" evidence="1">
    <location>
        <begin position="127"/>
        <end position="146"/>
    </location>
</feature>
<reference evidence="2 3" key="1">
    <citation type="submission" date="2015-02" db="EMBL/GenBank/DDBJ databases">
        <title>Single-cell genomics of uncultivated deep-branching MTB reveals a conserved set of magnetosome genes.</title>
        <authorList>
            <person name="Kolinko S."/>
            <person name="Richter M."/>
            <person name="Glockner F.O."/>
            <person name="Brachmann A."/>
            <person name="Schuler D."/>
        </authorList>
    </citation>
    <scope>NUCLEOTIDE SEQUENCE [LARGE SCALE GENOMIC DNA]</scope>
    <source>
        <strain evidence="2">TM-1</strain>
    </source>
</reference>
<keyword evidence="1" id="KW-0472">Membrane</keyword>
<evidence type="ECO:0000313" key="3">
    <source>
        <dbReference type="Proteomes" id="UP000033423"/>
    </source>
</evidence>
<gene>
    <name evidence="2" type="ORF">MBAV_002558</name>
</gene>
<organism evidence="2 3">
    <name type="scientific">Candidatus Magnetobacterium bavaricum</name>
    <dbReference type="NCBI Taxonomy" id="29290"/>
    <lineage>
        <taxon>Bacteria</taxon>
        <taxon>Pseudomonadati</taxon>
        <taxon>Nitrospirota</taxon>
        <taxon>Thermodesulfovibrionia</taxon>
        <taxon>Thermodesulfovibrionales</taxon>
        <taxon>Candidatus Magnetobacteriaceae</taxon>
        <taxon>Candidatus Magnetobacterium</taxon>
    </lineage>
</organism>
<protein>
    <submittedName>
        <fullName evidence="2">Membrane protein</fullName>
    </submittedName>
</protein>
<accession>A0A0F3GX40</accession>
<evidence type="ECO:0000313" key="2">
    <source>
        <dbReference type="EMBL" id="KJU85253.1"/>
    </source>
</evidence>
<dbReference type="EMBL" id="LACI01001105">
    <property type="protein sequence ID" value="KJU85253.1"/>
    <property type="molecule type" value="Genomic_DNA"/>
</dbReference>